<keyword evidence="4" id="KW-1185">Reference proteome</keyword>
<name>A0A9P1IMH2_9PELO</name>
<dbReference type="Proteomes" id="UP001152747">
    <property type="component" value="Unassembled WGS sequence"/>
</dbReference>
<evidence type="ECO:0000256" key="2">
    <source>
        <dbReference type="SAM" id="SignalP"/>
    </source>
</evidence>
<evidence type="ECO:0000313" key="3">
    <source>
        <dbReference type="EMBL" id="CAI5447782.1"/>
    </source>
</evidence>
<feature type="chain" id="PRO_5040192026" evidence="2">
    <location>
        <begin position="20"/>
        <end position="80"/>
    </location>
</feature>
<accession>A0A9P1IMH2</accession>
<keyword evidence="2" id="KW-0732">Signal</keyword>
<protein>
    <submittedName>
        <fullName evidence="3">Uncharacterized protein</fullName>
    </submittedName>
</protein>
<evidence type="ECO:0000313" key="4">
    <source>
        <dbReference type="Proteomes" id="UP001152747"/>
    </source>
</evidence>
<dbReference type="EMBL" id="CANHGI010000004">
    <property type="protein sequence ID" value="CAI5447782.1"/>
    <property type="molecule type" value="Genomic_DNA"/>
</dbReference>
<feature type="signal peptide" evidence="2">
    <location>
        <begin position="1"/>
        <end position="19"/>
    </location>
</feature>
<dbReference type="AlphaFoldDB" id="A0A9P1IMH2"/>
<comment type="caution">
    <text evidence="3">The sequence shown here is derived from an EMBL/GenBank/DDBJ whole genome shotgun (WGS) entry which is preliminary data.</text>
</comment>
<evidence type="ECO:0000256" key="1">
    <source>
        <dbReference type="SAM" id="MobiDB-lite"/>
    </source>
</evidence>
<feature type="region of interest" description="Disordered" evidence="1">
    <location>
        <begin position="22"/>
        <end position="63"/>
    </location>
</feature>
<reference evidence="3" key="1">
    <citation type="submission" date="2022-11" db="EMBL/GenBank/DDBJ databases">
        <authorList>
            <person name="Kikuchi T."/>
        </authorList>
    </citation>
    <scope>NUCLEOTIDE SEQUENCE</scope>
    <source>
        <strain evidence="3">PS1010</strain>
    </source>
</reference>
<proteinExistence type="predicted"/>
<organism evidence="3 4">
    <name type="scientific">Caenorhabditis angaria</name>
    <dbReference type="NCBI Taxonomy" id="860376"/>
    <lineage>
        <taxon>Eukaryota</taxon>
        <taxon>Metazoa</taxon>
        <taxon>Ecdysozoa</taxon>
        <taxon>Nematoda</taxon>
        <taxon>Chromadorea</taxon>
        <taxon>Rhabditida</taxon>
        <taxon>Rhabditina</taxon>
        <taxon>Rhabditomorpha</taxon>
        <taxon>Rhabditoidea</taxon>
        <taxon>Rhabditidae</taxon>
        <taxon>Peloderinae</taxon>
        <taxon>Caenorhabditis</taxon>
    </lineage>
</organism>
<sequence length="80" mass="8205">MLMILLSLFFSIFLVFCGGKKKGNKGAAAGGTIDPNPNSESKNGEVGGKGAGQAGKNVKSVQNEVTVDDGNYEELAVTGK</sequence>
<gene>
    <name evidence="3" type="ORF">CAMP_LOCUS10419</name>
</gene>